<dbReference type="EMBL" id="CP163431">
    <property type="protein sequence ID" value="XDP99602.1"/>
    <property type="molecule type" value="Genomic_DNA"/>
</dbReference>
<proteinExistence type="predicted"/>
<gene>
    <name evidence="2" type="ORF">AB5J58_05140</name>
</gene>
<dbReference type="AlphaFoldDB" id="A0AB39M3U0"/>
<sequence>MRPGGRPPGRVHELDVLRDFALAGIPLTNSPTTDAPYSGTTVTVTP</sequence>
<evidence type="ECO:0000256" key="1">
    <source>
        <dbReference type="SAM" id="MobiDB-lite"/>
    </source>
</evidence>
<feature type="region of interest" description="Disordered" evidence="1">
    <location>
        <begin position="27"/>
        <end position="46"/>
    </location>
</feature>
<name>A0AB39M3U0_9ACTN</name>
<dbReference type="RefSeq" id="WP_369186670.1">
    <property type="nucleotide sequence ID" value="NZ_CP163431.1"/>
</dbReference>
<evidence type="ECO:0000313" key="2">
    <source>
        <dbReference type="EMBL" id="XDP99602.1"/>
    </source>
</evidence>
<reference evidence="2" key="1">
    <citation type="submission" date="2024-07" db="EMBL/GenBank/DDBJ databases">
        <authorList>
            <person name="Yu S.T."/>
        </authorList>
    </citation>
    <scope>NUCLEOTIDE SEQUENCE</scope>
    <source>
        <strain evidence="2">R08</strain>
    </source>
</reference>
<organism evidence="2">
    <name type="scientific">Streptomyces sp. R08</name>
    <dbReference type="NCBI Taxonomy" id="3238624"/>
    <lineage>
        <taxon>Bacteria</taxon>
        <taxon>Bacillati</taxon>
        <taxon>Actinomycetota</taxon>
        <taxon>Actinomycetes</taxon>
        <taxon>Kitasatosporales</taxon>
        <taxon>Streptomycetaceae</taxon>
        <taxon>Streptomyces</taxon>
    </lineage>
</organism>
<accession>A0AB39M3U0</accession>
<protein>
    <submittedName>
        <fullName evidence="2">Uncharacterized protein</fullName>
    </submittedName>
</protein>